<keyword evidence="18" id="KW-0675">Receptor</keyword>
<reference evidence="18 19" key="1">
    <citation type="submission" date="2023-08" db="EMBL/GenBank/DDBJ databases">
        <authorList>
            <person name="Joshi A."/>
            <person name="Thite S."/>
        </authorList>
    </citation>
    <scope>NUCLEOTIDE SEQUENCE [LARGE SCALE GENOMIC DNA]</scope>
    <source>
        <strain evidence="18 19">AC40</strain>
    </source>
</reference>
<feature type="domain" description="TonB-dependent receptor-like beta-barrel" evidence="16">
    <location>
        <begin position="367"/>
        <end position="731"/>
    </location>
</feature>
<evidence type="ECO:0000256" key="9">
    <source>
        <dbReference type="ARBA" id="ARBA00023077"/>
    </source>
</evidence>
<keyword evidence="7" id="KW-0408">Iron</keyword>
<evidence type="ECO:0000256" key="10">
    <source>
        <dbReference type="ARBA" id="ARBA00023136"/>
    </source>
</evidence>
<evidence type="ECO:0000256" key="14">
    <source>
        <dbReference type="RuleBase" id="RU003357"/>
    </source>
</evidence>
<evidence type="ECO:0000259" key="17">
    <source>
        <dbReference type="Pfam" id="PF07715"/>
    </source>
</evidence>
<keyword evidence="3 12" id="KW-1134">Transmembrane beta strand</keyword>
<keyword evidence="19" id="KW-1185">Reference proteome</keyword>
<name>A0ABT9GX21_9GAMM</name>
<keyword evidence="4" id="KW-0410">Iron transport</keyword>
<evidence type="ECO:0000256" key="12">
    <source>
        <dbReference type="PROSITE-ProRule" id="PRU01360"/>
    </source>
</evidence>
<keyword evidence="8" id="KW-0406">Ion transport</keyword>
<dbReference type="Gene3D" id="2.40.170.20">
    <property type="entry name" value="TonB-dependent receptor, beta-barrel domain"/>
    <property type="match status" value="1"/>
</dbReference>
<feature type="signal peptide" evidence="15">
    <location>
        <begin position="1"/>
        <end position="23"/>
    </location>
</feature>
<comment type="caution">
    <text evidence="18">The sequence shown here is derived from an EMBL/GenBank/DDBJ whole genome shotgun (WGS) entry which is preliminary data.</text>
</comment>
<keyword evidence="2 12" id="KW-0813">Transport</keyword>
<evidence type="ECO:0000256" key="8">
    <source>
        <dbReference type="ARBA" id="ARBA00023065"/>
    </source>
</evidence>
<dbReference type="Pfam" id="PF07715">
    <property type="entry name" value="Plug"/>
    <property type="match status" value="1"/>
</dbReference>
<feature type="short sequence motif" description="TonB C-terminal box" evidence="13">
    <location>
        <begin position="744"/>
        <end position="761"/>
    </location>
</feature>
<dbReference type="InterPro" id="IPR010917">
    <property type="entry name" value="TonB_rcpt_CS"/>
</dbReference>
<dbReference type="InterPro" id="IPR039426">
    <property type="entry name" value="TonB-dep_rcpt-like"/>
</dbReference>
<evidence type="ECO:0000313" key="19">
    <source>
        <dbReference type="Proteomes" id="UP001231616"/>
    </source>
</evidence>
<evidence type="ECO:0000256" key="6">
    <source>
        <dbReference type="ARBA" id="ARBA00022729"/>
    </source>
</evidence>
<keyword evidence="6 15" id="KW-0732">Signal</keyword>
<dbReference type="PANTHER" id="PTHR32552">
    <property type="entry name" value="FERRICHROME IRON RECEPTOR-RELATED"/>
    <property type="match status" value="1"/>
</dbReference>
<dbReference type="PROSITE" id="PS01156">
    <property type="entry name" value="TONB_DEPENDENT_REC_2"/>
    <property type="match status" value="1"/>
</dbReference>
<evidence type="ECO:0000256" key="13">
    <source>
        <dbReference type="PROSITE-ProRule" id="PRU10144"/>
    </source>
</evidence>
<evidence type="ECO:0000313" key="18">
    <source>
        <dbReference type="EMBL" id="MDP4535610.1"/>
    </source>
</evidence>
<evidence type="ECO:0000256" key="15">
    <source>
        <dbReference type="SAM" id="SignalP"/>
    </source>
</evidence>
<dbReference type="InterPro" id="IPR037066">
    <property type="entry name" value="Plug_dom_sf"/>
</dbReference>
<comment type="similarity">
    <text evidence="12 14">Belongs to the TonB-dependent receptor family.</text>
</comment>
<dbReference type="InterPro" id="IPR012910">
    <property type="entry name" value="Plug_dom"/>
</dbReference>
<evidence type="ECO:0000256" key="1">
    <source>
        <dbReference type="ARBA" id="ARBA00004571"/>
    </source>
</evidence>
<evidence type="ECO:0000256" key="7">
    <source>
        <dbReference type="ARBA" id="ARBA00023004"/>
    </source>
</evidence>
<evidence type="ECO:0000256" key="4">
    <source>
        <dbReference type="ARBA" id="ARBA00022496"/>
    </source>
</evidence>
<organism evidence="18 19">
    <name type="scientific">Alkalimonas collagenimarina</name>
    <dbReference type="NCBI Taxonomy" id="400390"/>
    <lineage>
        <taxon>Bacteria</taxon>
        <taxon>Pseudomonadati</taxon>
        <taxon>Pseudomonadota</taxon>
        <taxon>Gammaproteobacteria</taxon>
        <taxon>Alkalimonas</taxon>
    </lineage>
</organism>
<dbReference type="RefSeq" id="WP_305892877.1">
    <property type="nucleotide sequence ID" value="NZ_JAUZVZ010000006.1"/>
</dbReference>
<gene>
    <name evidence="18" type="ORF">Q3O60_05385</name>
</gene>
<evidence type="ECO:0000256" key="3">
    <source>
        <dbReference type="ARBA" id="ARBA00022452"/>
    </source>
</evidence>
<evidence type="ECO:0000256" key="5">
    <source>
        <dbReference type="ARBA" id="ARBA00022692"/>
    </source>
</evidence>
<proteinExistence type="inferred from homology"/>
<keyword evidence="11 12" id="KW-0998">Cell outer membrane</keyword>
<keyword evidence="9 14" id="KW-0798">TonB box</keyword>
<feature type="chain" id="PRO_5045527497" evidence="15">
    <location>
        <begin position="24"/>
        <end position="761"/>
    </location>
</feature>
<dbReference type="InterPro" id="IPR000531">
    <property type="entry name" value="Beta-barrel_TonB"/>
</dbReference>
<accession>A0ABT9GX21</accession>
<dbReference type="PROSITE" id="PS52016">
    <property type="entry name" value="TONB_DEPENDENT_REC_3"/>
    <property type="match status" value="1"/>
</dbReference>
<feature type="domain" description="TonB-dependent receptor plug" evidence="17">
    <location>
        <begin position="53"/>
        <end position="158"/>
    </location>
</feature>
<comment type="subcellular location">
    <subcellularLocation>
        <location evidence="1 12">Cell outer membrane</location>
        <topology evidence="1 12">Multi-pass membrane protein</topology>
    </subcellularLocation>
</comment>
<evidence type="ECO:0000256" key="11">
    <source>
        <dbReference type="ARBA" id="ARBA00023237"/>
    </source>
</evidence>
<dbReference type="SUPFAM" id="SSF56935">
    <property type="entry name" value="Porins"/>
    <property type="match status" value="1"/>
</dbReference>
<protein>
    <submittedName>
        <fullName evidence="18">TonB-dependent receptor</fullName>
    </submittedName>
</protein>
<dbReference type="EMBL" id="JAUZVZ010000006">
    <property type="protein sequence ID" value="MDP4535610.1"/>
    <property type="molecule type" value="Genomic_DNA"/>
</dbReference>
<dbReference type="InterPro" id="IPR036942">
    <property type="entry name" value="Beta-barrel_TonB_sf"/>
</dbReference>
<dbReference type="Proteomes" id="UP001231616">
    <property type="component" value="Unassembled WGS sequence"/>
</dbReference>
<evidence type="ECO:0000259" key="16">
    <source>
        <dbReference type="Pfam" id="PF00593"/>
    </source>
</evidence>
<evidence type="ECO:0000256" key="2">
    <source>
        <dbReference type="ARBA" id="ARBA00022448"/>
    </source>
</evidence>
<keyword evidence="5 12" id="KW-0812">Transmembrane</keyword>
<dbReference type="PANTHER" id="PTHR32552:SF89">
    <property type="entry name" value="CATECHOLATE SIDEROPHORE RECEPTOR FIU"/>
    <property type="match status" value="1"/>
</dbReference>
<keyword evidence="10 12" id="KW-0472">Membrane</keyword>
<dbReference type="Pfam" id="PF00593">
    <property type="entry name" value="TonB_dep_Rec_b-barrel"/>
    <property type="match status" value="1"/>
</dbReference>
<sequence length="761" mass="84633">MQYFKTKRLSLAIIAALTTTAYAGEVQNTEQDEAMEVISVLGKRVSYANNSTDDSMKNQQASIGNVMDLIDYLPGINVGQGDAFGGDDYTTTISMRGFVIDRADQQLGITVDGVPNGGSAYAGGSKANRYLDVENTRWVEVGQGSADIASASLDALGGTINFVSSNPELDRGAQFAYTTGSFNARRYFARFDTGELFGHTSAYVSVSDSYNNRWIGTGSNGHSDRFHMEFKSVTELDSSRFTARLSYDDAHEDNYDYRSLEQFYQNPRWDGLTNVWTGDPDIDQNFAEAWSTLRENTLFYVKSEFYLTDSLELDMTPYLHLQNGRGDWLPPYQVFAADASGNRIQRGNGVSRTTFTHVDTNGQPILASDADLTGATRVSSYRHTHYDKTRYGTTANLSWELGAHRLRSGIWLEHQDRNQIRDWHEVLDPKVYHYFDNTPYWVQFDDDYRQRVAKYYLQDQMQFGDMQLTLGVQQYRVSVRRTDNFDAGNNGRLDSNSSLLPSAGLVYGLTPSIELFAGYSKNFKAIPDTLLNTVGEDFSELEPETADNIDLGLRYFGGDVNASLTLYQINFDNRITLLTYEELDGAPDYLSELDGTYVNVGGVRSKGLEASLDWQLSHNLSLRSALTLNDSTYTDTINGYRQGDKVAAVPETMLNLGLHYHDGNYRAGLSAKYTAEYFGAAKRLDTAAGPVWNRDVIPAHTIFNAYLGYEHSLNGNGLFKGVDLALVLNNISDKAHISGGQEGAYLLGAGRTISATVSLSF</sequence>
<dbReference type="Gene3D" id="2.170.130.10">
    <property type="entry name" value="TonB-dependent receptor, plug domain"/>
    <property type="match status" value="1"/>
</dbReference>